<dbReference type="OrthoDB" id="5380073at2"/>
<dbReference type="SUPFAM" id="SSF56300">
    <property type="entry name" value="Metallo-dependent phosphatases"/>
    <property type="match status" value="1"/>
</dbReference>
<organism evidence="1 2">
    <name type="scientific">Dysgonomonas capnocytophagoides</name>
    <dbReference type="NCBI Taxonomy" id="45254"/>
    <lineage>
        <taxon>Bacteria</taxon>
        <taxon>Pseudomonadati</taxon>
        <taxon>Bacteroidota</taxon>
        <taxon>Bacteroidia</taxon>
        <taxon>Bacteroidales</taxon>
        <taxon>Dysgonomonadaceae</taxon>
        <taxon>Dysgonomonas</taxon>
    </lineage>
</organism>
<proteinExistence type="predicted"/>
<dbReference type="InterPro" id="IPR029052">
    <property type="entry name" value="Metallo-depent_PP-like"/>
</dbReference>
<reference evidence="1 2" key="1">
    <citation type="submission" date="2019-03" db="EMBL/GenBank/DDBJ databases">
        <title>San Antonio Military Medical Center submission to MRSN (WRAIR), pending publication.</title>
        <authorList>
            <person name="Blyth D.M."/>
            <person name="Mccarthy S.L."/>
            <person name="Schall S.E."/>
            <person name="Stam J.A."/>
            <person name="Ong A.C."/>
            <person name="Mcgann P.T."/>
        </authorList>
    </citation>
    <scope>NUCLEOTIDE SEQUENCE [LARGE SCALE GENOMIC DNA]</scope>
    <source>
        <strain evidence="1 2">MRSN571793</strain>
    </source>
</reference>
<evidence type="ECO:0000313" key="1">
    <source>
        <dbReference type="EMBL" id="TFD97478.1"/>
    </source>
</evidence>
<gene>
    <name evidence="1" type="ORF">E2605_07370</name>
</gene>
<protein>
    <submittedName>
        <fullName evidence="1">Metallophosphoesterase</fullName>
    </submittedName>
</protein>
<dbReference type="EMBL" id="SOML01000003">
    <property type="protein sequence ID" value="TFD97478.1"/>
    <property type="molecule type" value="Genomic_DNA"/>
</dbReference>
<keyword evidence="2" id="KW-1185">Reference proteome</keyword>
<dbReference type="AlphaFoldDB" id="A0A4Y8L5W8"/>
<dbReference type="Proteomes" id="UP000297861">
    <property type="component" value="Unassembled WGS sequence"/>
</dbReference>
<sequence>MKKINDISSKIFFTSDQHFGHDGIIKFANRPHNDVEKMDEDIINRWNNTVPSDGLTFVLGDIGFCSKNQIIDIYSQLNGRKILIRGNHDSNYPDSVLSSIFDEIYDLLYIRIQDDETMKYMYIVLCHYPMFDWQGSFKGAWQLFGHIHTRELSEFETLKTKLFASQYDVGVDNNNFEPVPFKSLKEIMIRQSNISSFKKTNYY</sequence>
<dbReference type="Gene3D" id="3.60.21.10">
    <property type="match status" value="1"/>
</dbReference>
<dbReference type="RefSeq" id="WP_026626202.1">
    <property type="nucleotide sequence ID" value="NZ_JAWZLG010000100.1"/>
</dbReference>
<evidence type="ECO:0000313" key="2">
    <source>
        <dbReference type="Proteomes" id="UP000297861"/>
    </source>
</evidence>
<accession>A0A4Y8L5W8</accession>
<name>A0A4Y8L5W8_9BACT</name>
<comment type="caution">
    <text evidence="1">The sequence shown here is derived from an EMBL/GenBank/DDBJ whole genome shotgun (WGS) entry which is preliminary data.</text>
</comment>